<accession>A0A081RTZ4</accession>
<protein>
    <submittedName>
        <fullName evidence="1">Transcriptional regulator, TetR family</fullName>
    </submittedName>
</protein>
<gene>
    <name evidence="1" type="ORF">MEG1DRAFT_03191</name>
</gene>
<dbReference type="NCBIfam" id="NF047866">
    <property type="entry name" value="TF_DicD_YjdC"/>
    <property type="match status" value="1"/>
</dbReference>
<comment type="caution">
    <text evidence="1">The sequence shown here is derived from an EMBL/GenBank/DDBJ whole genome shotgun (WGS) entry which is preliminary data.</text>
</comment>
<evidence type="ECO:0000313" key="2">
    <source>
        <dbReference type="Proteomes" id="UP000028002"/>
    </source>
</evidence>
<dbReference type="Proteomes" id="UP000028002">
    <property type="component" value="Unassembled WGS sequence"/>
</dbReference>
<sequence length="190" mass="21733">MQREQVLSHVLNLLEQHGLSATAEMLLGSLNMDMEYLKQFWPDREALLYDSLRYHGQQIEVWQRQMLLDENLTPEQKLLARYAALGEKVKEKRYPGCLFIAACSAFPESDHPIHQLAELQKQSSSHYTTELLHQLDIEDCELIAKQMELILEGCLSKLLIKRDIDDIATAKLLAEDVLAIAKCRKNGALS</sequence>
<organism evidence="1 2">
    <name type="scientific">Photorhabdus temperata subsp. temperata Meg1</name>
    <dbReference type="NCBI Taxonomy" id="1393735"/>
    <lineage>
        <taxon>Bacteria</taxon>
        <taxon>Pseudomonadati</taxon>
        <taxon>Pseudomonadota</taxon>
        <taxon>Gammaproteobacteria</taxon>
        <taxon>Enterobacterales</taxon>
        <taxon>Morganellaceae</taxon>
        <taxon>Photorhabdus</taxon>
    </lineage>
</organism>
<reference evidence="1 2" key="1">
    <citation type="submission" date="2014-03" db="EMBL/GenBank/DDBJ databases">
        <title>Draft Genome of Photorhabdus temperata Meg1.</title>
        <authorList>
            <person name="Hurst S.G.IV."/>
            <person name="Morris K."/>
            <person name="Thomas K."/>
            <person name="Tisa L.S."/>
        </authorList>
    </citation>
    <scope>NUCLEOTIDE SEQUENCE [LARGE SCALE GENOMIC DNA]</scope>
    <source>
        <strain evidence="1 2">Meg1</strain>
    </source>
</reference>
<proteinExistence type="predicted"/>
<dbReference type="Gene3D" id="1.10.357.10">
    <property type="entry name" value="Tetracycline Repressor, domain 2"/>
    <property type="match status" value="1"/>
</dbReference>
<dbReference type="NCBIfam" id="NF008647">
    <property type="entry name" value="PRK11640.1"/>
    <property type="match status" value="1"/>
</dbReference>
<dbReference type="AlphaFoldDB" id="A0A081RTZ4"/>
<dbReference type="PATRIC" id="fig|1393735.3.peg.3261"/>
<name>A0A081RTZ4_PHOTE</name>
<evidence type="ECO:0000313" key="1">
    <source>
        <dbReference type="EMBL" id="KER02147.1"/>
    </source>
</evidence>
<dbReference type="EMBL" id="JGVH01000056">
    <property type="protein sequence ID" value="KER02147.1"/>
    <property type="molecule type" value="Genomic_DNA"/>
</dbReference>
<dbReference type="RefSeq" id="WP_036840387.1">
    <property type="nucleotide sequence ID" value="NZ_CAWLUD010000056.1"/>
</dbReference>